<name>A0A1W1CDL9_9ZZZZ</name>
<gene>
    <name evidence="1" type="ORF">MNB_SM-4-368</name>
</gene>
<reference evidence="1" key="1">
    <citation type="submission" date="2016-10" db="EMBL/GenBank/DDBJ databases">
        <authorList>
            <person name="de Groot N.N."/>
        </authorList>
    </citation>
    <scope>NUCLEOTIDE SEQUENCE</scope>
</reference>
<proteinExistence type="predicted"/>
<dbReference type="AlphaFoldDB" id="A0A1W1CDL9"/>
<sequence>MIYKSSKGDLELDNITRLYPAVVVDMQGEVAEMSLEWEELYGDKVKIVHYVLVFDFTPLNEDVKERTTLIFETKEALIAEIQEVAKYLD</sequence>
<evidence type="ECO:0000313" key="1">
    <source>
        <dbReference type="EMBL" id="SFV63928.1"/>
    </source>
</evidence>
<protein>
    <submittedName>
        <fullName evidence="1">Uncharacterized protein</fullName>
    </submittedName>
</protein>
<accession>A0A1W1CDL9</accession>
<dbReference type="EMBL" id="FPHF01000072">
    <property type="protein sequence ID" value="SFV63928.1"/>
    <property type="molecule type" value="Genomic_DNA"/>
</dbReference>
<organism evidence="1">
    <name type="scientific">hydrothermal vent metagenome</name>
    <dbReference type="NCBI Taxonomy" id="652676"/>
    <lineage>
        <taxon>unclassified sequences</taxon>
        <taxon>metagenomes</taxon>
        <taxon>ecological metagenomes</taxon>
    </lineage>
</organism>